<dbReference type="Proteomes" id="UP001241056">
    <property type="component" value="Unassembled WGS sequence"/>
</dbReference>
<dbReference type="Pfam" id="PF09839">
    <property type="entry name" value="DUF2066"/>
    <property type="match status" value="1"/>
</dbReference>
<name>A0ABT7SP52_9GAMM</name>
<keyword evidence="4" id="KW-1185">Reference proteome</keyword>
<dbReference type="InterPro" id="IPR018642">
    <property type="entry name" value="DUF2066"/>
</dbReference>
<feature type="signal peptide" evidence="2">
    <location>
        <begin position="1"/>
        <end position="21"/>
    </location>
</feature>
<feature type="compositionally biased region" description="Low complexity" evidence="1">
    <location>
        <begin position="326"/>
        <end position="344"/>
    </location>
</feature>
<sequence>MRFLAGLFTASVLLVATCAQAVQMPSIYQVSVEQLANDENQAREKALSRAFSIVVWRLTGVSNLEDYPQLKQHSADPQDLVTGYNHRDTTLTVRFDAASVLNALQQQGLATWGAQRPVLLLWWTQRDTHGQQLFSDGQLKAQSIAKHAEHNGLPVRFPMADLQEQMLTDRLQLTQDAEQVEQLIQRYAADVFLRVVVEQEPQPTALWQLYEQGKVRQGKVEASKVDDLPDAVFFQLANYFVHKYAVLPGQGEVLKVQVNDLTMQRLATVENLLQVYNAKLVRLVGQQGVWQVKALPEQLRSLFALQHMRELPVSESESSALPVVVESEQLSESATESESASNSEVGTGKTESSKSVQDKVDLLFGW</sequence>
<dbReference type="EMBL" id="JAUCDY010000006">
    <property type="protein sequence ID" value="MDM7857973.1"/>
    <property type="molecule type" value="Genomic_DNA"/>
</dbReference>
<reference evidence="3 4" key="1">
    <citation type="submission" date="2023-06" db="EMBL/GenBank/DDBJ databases">
        <title>Thiopseudomonas sp. CY1220 draft genome sequence.</title>
        <authorList>
            <person name="Zhao G."/>
            <person name="An M."/>
        </authorList>
    </citation>
    <scope>NUCLEOTIDE SEQUENCE [LARGE SCALE GENOMIC DNA]</scope>
    <source>
        <strain evidence="3 4">CY1220</strain>
    </source>
</reference>
<protein>
    <submittedName>
        <fullName evidence="3">DUF2066 domain-containing protein</fullName>
    </submittedName>
</protein>
<feature type="region of interest" description="Disordered" evidence="1">
    <location>
        <begin position="325"/>
        <end position="366"/>
    </location>
</feature>
<feature type="compositionally biased region" description="Basic and acidic residues" evidence="1">
    <location>
        <begin position="356"/>
        <end position="366"/>
    </location>
</feature>
<accession>A0ABT7SP52</accession>
<evidence type="ECO:0000313" key="3">
    <source>
        <dbReference type="EMBL" id="MDM7857973.1"/>
    </source>
</evidence>
<organism evidence="3 4">
    <name type="scientific">Thiopseudomonas acetoxidans</name>
    <dbReference type="NCBI Taxonomy" id="3041622"/>
    <lineage>
        <taxon>Bacteria</taxon>
        <taxon>Pseudomonadati</taxon>
        <taxon>Pseudomonadota</taxon>
        <taxon>Gammaproteobacteria</taxon>
        <taxon>Pseudomonadales</taxon>
        <taxon>Pseudomonadaceae</taxon>
        <taxon>Thiopseudomonas</taxon>
    </lineage>
</organism>
<comment type="caution">
    <text evidence="3">The sequence shown here is derived from an EMBL/GenBank/DDBJ whole genome shotgun (WGS) entry which is preliminary data.</text>
</comment>
<feature type="chain" id="PRO_5046469831" evidence="2">
    <location>
        <begin position="22"/>
        <end position="366"/>
    </location>
</feature>
<gene>
    <name evidence="3" type="ORF">QEZ41_06745</name>
</gene>
<proteinExistence type="predicted"/>
<evidence type="ECO:0000313" key="4">
    <source>
        <dbReference type="Proteomes" id="UP001241056"/>
    </source>
</evidence>
<keyword evidence="2" id="KW-0732">Signal</keyword>
<evidence type="ECO:0000256" key="1">
    <source>
        <dbReference type="SAM" id="MobiDB-lite"/>
    </source>
</evidence>
<evidence type="ECO:0000256" key="2">
    <source>
        <dbReference type="SAM" id="SignalP"/>
    </source>
</evidence>